<protein>
    <recommendedName>
        <fullName evidence="1">DDE-1 domain-containing protein</fullName>
    </recommendedName>
</protein>
<proteinExistence type="predicted"/>
<evidence type="ECO:0000313" key="2">
    <source>
        <dbReference type="EMBL" id="KAF6114623.1"/>
    </source>
</evidence>
<feature type="domain" description="DDE-1" evidence="1">
    <location>
        <begin position="35"/>
        <end position="120"/>
    </location>
</feature>
<sequence>MDEVPLSFDVPSNKTVDVKGAKTINVKTSGNDKTHYTVVLSCCADGTKLPPMLIFKRKKNMPKEAIPRGVIVHVHDKGWMDENGMKTRMEKVWSKCPGGLLKKPALLVLDQFRTRITEATKKEI</sequence>
<organism evidence="2 3">
    <name type="scientific">Phyllostomus discolor</name>
    <name type="common">pale spear-nosed bat</name>
    <dbReference type="NCBI Taxonomy" id="89673"/>
    <lineage>
        <taxon>Eukaryota</taxon>
        <taxon>Metazoa</taxon>
        <taxon>Chordata</taxon>
        <taxon>Craniata</taxon>
        <taxon>Vertebrata</taxon>
        <taxon>Euteleostomi</taxon>
        <taxon>Mammalia</taxon>
        <taxon>Eutheria</taxon>
        <taxon>Laurasiatheria</taxon>
        <taxon>Chiroptera</taxon>
        <taxon>Yangochiroptera</taxon>
        <taxon>Phyllostomidae</taxon>
        <taxon>Phyllostominae</taxon>
        <taxon>Phyllostomus</taxon>
    </lineage>
</organism>
<dbReference type="AlphaFoldDB" id="A0A834ANF9"/>
<dbReference type="InterPro" id="IPR004875">
    <property type="entry name" value="DDE_SF_endonuclease_dom"/>
</dbReference>
<dbReference type="GO" id="GO:0003676">
    <property type="term" value="F:nucleic acid binding"/>
    <property type="evidence" value="ECO:0007669"/>
    <property type="project" value="InterPro"/>
</dbReference>
<comment type="caution">
    <text evidence="2">The sequence shown here is derived from an EMBL/GenBank/DDBJ whole genome shotgun (WGS) entry which is preliminary data.</text>
</comment>
<dbReference type="Pfam" id="PF03184">
    <property type="entry name" value="DDE_1"/>
    <property type="match status" value="1"/>
</dbReference>
<evidence type="ECO:0000259" key="1">
    <source>
        <dbReference type="Pfam" id="PF03184"/>
    </source>
</evidence>
<name>A0A834ANF9_9CHIR</name>
<accession>A0A834ANF9</accession>
<gene>
    <name evidence="2" type="ORF">HJG60_010587</name>
</gene>
<dbReference type="Proteomes" id="UP000664940">
    <property type="component" value="Unassembled WGS sequence"/>
</dbReference>
<evidence type="ECO:0000313" key="3">
    <source>
        <dbReference type="Proteomes" id="UP000664940"/>
    </source>
</evidence>
<dbReference type="EMBL" id="JABVXQ010000004">
    <property type="protein sequence ID" value="KAF6114623.1"/>
    <property type="molecule type" value="Genomic_DNA"/>
</dbReference>
<reference evidence="2 3" key="1">
    <citation type="journal article" date="2020" name="Nature">
        <title>Six reference-quality genomes reveal evolution of bat adaptations.</title>
        <authorList>
            <person name="Jebb D."/>
            <person name="Huang Z."/>
            <person name="Pippel M."/>
            <person name="Hughes G.M."/>
            <person name="Lavrichenko K."/>
            <person name="Devanna P."/>
            <person name="Winkler S."/>
            <person name="Jermiin L.S."/>
            <person name="Skirmuntt E.C."/>
            <person name="Katzourakis A."/>
            <person name="Burkitt-Gray L."/>
            <person name="Ray D.A."/>
            <person name="Sullivan K.A.M."/>
            <person name="Roscito J.G."/>
            <person name="Kirilenko B.M."/>
            <person name="Davalos L.M."/>
            <person name="Corthals A.P."/>
            <person name="Power M.L."/>
            <person name="Jones G."/>
            <person name="Ransome R.D."/>
            <person name="Dechmann D.K.N."/>
            <person name="Locatelli A.G."/>
            <person name="Puechmaille S.J."/>
            <person name="Fedrigo O."/>
            <person name="Jarvis E.D."/>
            <person name="Hiller M."/>
            <person name="Vernes S.C."/>
            <person name="Myers E.W."/>
            <person name="Teeling E.C."/>
        </authorList>
    </citation>
    <scope>NUCLEOTIDE SEQUENCE [LARGE SCALE GENOMIC DNA]</scope>
    <source>
        <strain evidence="2">Bat1K_MPI-CBG_1</strain>
    </source>
</reference>